<name>A0ABN1JUY3_9CLOT</name>
<feature type="transmembrane region" description="Helical" evidence="5">
    <location>
        <begin position="115"/>
        <end position="134"/>
    </location>
</feature>
<dbReference type="PANTHER" id="PTHR43021">
    <property type="entry name" value="NA(+)/H(+) ANTIPORTER-RELATED"/>
    <property type="match status" value="1"/>
</dbReference>
<evidence type="ECO:0000313" key="7">
    <source>
        <dbReference type="EMBL" id="GAA0746721.1"/>
    </source>
</evidence>
<evidence type="ECO:0000256" key="5">
    <source>
        <dbReference type="SAM" id="Phobius"/>
    </source>
</evidence>
<feature type="transmembrane region" description="Helical" evidence="5">
    <location>
        <begin position="146"/>
        <end position="172"/>
    </location>
</feature>
<comment type="caution">
    <text evidence="7">The sequence shown here is derived from an EMBL/GenBank/DDBJ whole genome shotgun (WGS) entry which is preliminary data.</text>
</comment>
<evidence type="ECO:0000256" key="4">
    <source>
        <dbReference type="ARBA" id="ARBA00023136"/>
    </source>
</evidence>
<feature type="transmembrane region" description="Helical" evidence="5">
    <location>
        <begin position="359"/>
        <end position="377"/>
    </location>
</feature>
<organism evidence="7 8">
    <name type="scientific">Clostridium oceanicum</name>
    <dbReference type="NCBI Taxonomy" id="1543"/>
    <lineage>
        <taxon>Bacteria</taxon>
        <taxon>Bacillati</taxon>
        <taxon>Bacillota</taxon>
        <taxon>Clostridia</taxon>
        <taxon>Eubacteriales</taxon>
        <taxon>Clostridiaceae</taxon>
        <taxon>Clostridium</taxon>
    </lineage>
</organism>
<comment type="subcellular location">
    <subcellularLocation>
        <location evidence="1">Membrane</location>
        <topology evidence="1">Multi-pass membrane protein</topology>
    </subcellularLocation>
</comment>
<evidence type="ECO:0000256" key="1">
    <source>
        <dbReference type="ARBA" id="ARBA00004141"/>
    </source>
</evidence>
<evidence type="ECO:0000256" key="2">
    <source>
        <dbReference type="ARBA" id="ARBA00022692"/>
    </source>
</evidence>
<proteinExistence type="predicted"/>
<dbReference type="EMBL" id="BAAACG010000019">
    <property type="protein sequence ID" value="GAA0746721.1"/>
    <property type="molecule type" value="Genomic_DNA"/>
</dbReference>
<feature type="transmembrane region" description="Helical" evidence="5">
    <location>
        <begin position="184"/>
        <end position="208"/>
    </location>
</feature>
<keyword evidence="3 5" id="KW-1133">Transmembrane helix</keyword>
<evidence type="ECO:0000313" key="8">
    <source>
        <dbReference type="Proteomes" id="UP001501510"/>
    </source>
</evidence>
<keyword evidence="8" id="KW-1185">Reference proteome</keyword>
<dbReference type="Proteomes" id="UP001501510">
    <property type="component" value="Unassembled WGS sequence"/>
</dbReference>
<dbReference type="Pfam" id="PF00999">
    <property type="entry name" value="Na_H_Exchanger"/>
    <property type="match status" value="1"/>
</dbReference>
<protein>
    <submittedName>
        <fullName evidence="7">Cation:proton antiporter</fullName>
    </submittedName>
</protein>
<sequence length="390" mass="41441">MNAFIAVGFALLAGVLLGKLMNKFKIPSVAGYIIAGLILGVSGLNIENAEMIQKLSFIGDFALGIIAFNIGSELEMSVIKKLGKPIFIIAFFEAFFAFLAVTLITIIIGEKIYTALILGAVASATAPAATVMVLKELKSKGPLTTTLLGVVAVDDAICLMIYSIAASVAKVFINHSSITAYKIIIHPLMEIVFSLLLGAVFGVILTFFINRCKKDSEIQIFTVGFIIMLTGLTISLNLSSLLACMCLGVTIANVCTHNTETFSAIENFSSPFITAFFVLAGSRLNIYMIPKIGLLGVCYLVFRIIGKISGASLGAFISKAPKTVRKYIGFGLCSQVGVAVGLAIIVSREFKGTGLDIKVLTILLATTIITELIGPVFTKNAVIKAKEANI</sequence>
<dbReference type="Gene3D" id="1.20.1530.20">
    <property type="match status" value="1"/>
</dbReference>
<feature type="transmembrane region" description="Helical" evidence="5">
    <location>
        <begin position="220"/>
        <end position="252"/>
    </location>
</feature>
<feature type="transmembrane region" description="Helical" evidence="5">
    <location>
        <begin position="28"/>
        <end position="46"/>
    </location>
</feature>
<reference evidence="7 8" key="1">
    <citation type="journal article" date="2019" name="Int. J. Syst. Evol. Microbiol.">
        <title>The Global Catalogue of Microorganisms (GCM) 10K type strain sequencing project: providing services to taxonomists for standard genome sequencing and annotation.</title>
        <authorList>
            <consortium name="The Broad Institute Genomics Platform"/>
            <consortium name="The Broad Institute Genome Sequencing Center for Infectious Disease"/>
            <person name="Wu L."/>
            <person name="Ma J."/>
        </authorList>
    </citation>
    <scope>NUCLEOTIDE SEQUENCE [LARGE SCALE GENOMIC DNA]</scope>
    <source>
        <strain evidence="7 8">JCM 1407</strain>
    </source>
</reference>
<evidence type="ECO:0000256" key="3">
    <source>
        <dbReference type="ARBA" id="ARBA00022989"/>
    </source>
</evidence>
<keyword evidence="2 5" id="KW-0812">Transmembrane</keyword>
<keyword evidence="4 5" id="KW-0472">Membrane</keyword>
<accession>A0ABN1JUY3</accession>
<evidence type="ECO:0000259" key="6">
    <source>
        <dbReference type="Pfam" id="PF00999"/>
    </source>
</evidence>
<dbReference type="InterPro" id="IPR006153">
    <property type="entry name" value="Cation/H_exchanger_TM"/>
</dbReference>
<feature type="transmembrane region" description="Helical" evidence="5">
    <location>
        <begin position="286"/>
        <end position="306"/>
    </location>
</feature>
<dbReference type="InterPro" id="IPR038770">
    <property type="entry name" value="Na+/solute_symporter_sf"/>
</dbReference>
<gene>
    <name evidence="7" type="ORF">GCM10008906_34680</name>
</gene>
<feature type="transmembrane region" description="Helical" evidence="5">
    <location>
        <begin position="86"/>
        <end position="109"/>
    </location>
</feature>
<feature type="domain" description="Cation/H+ exchanger transmembrane" evidence="6">
    <location>
        <begin position="15"/>
        <end position="377"/>
    </location>
</feature>
<dbReference type="RefSeq" id="WP_343763731.1">
    <property type="nucleotide sequence ID" value="NZ_BAAACG010000019.1"/>
</dbReference>
<dbReference type="PANTHER" id="PTHR43021:SF2">
    <property type="entry name" value="CATION_H+ EXCHANGER DOMAIN-CONTAINING PROTEIN"/>
    <property type="match status" value="1"/>
</dbReference>
<feature type="transmembrane region" description="Helical" evidence="5">
    <location>
        <begin position="327"/>
        <end position="347"/>
    </location>
</feature>